<reference evidence="1 2" key="1">
    <citation type="submission" date="2024-09" db="EMBL/GenBank/DDBJ databases">
        <authorList>
            <person name="Sun Q."/>
            <person name="Mori K."/>
        </authorList>
    </citation>
    <scope>NUCLEOTIDE SEQUENCE [LARGE SCALE GENOMIC DNA]</scope>
    <source>
        <strain evidence="1 2">TBRC 7907</strain>
    </source>
</reference>
<evidence type="ECO:0000313" key="2">
    <source>
        <dbReference type="Proteomes" id="UP001589693"/>
    </source>
</evidence>
<dbReference type="Proteomes" id="UP001589693">
    <property type="component" value="Unassembled WGS sequence"/>
</dbReference>
<protein>
    <submittedName>
        <fullName evidence="1">GrpB family protein</fullName>
    </submittedName>
</protein>
<sequence>MGIKIAEYDPAWPVLFEAARAEIRAACGDRVLTVEHMGSTSVPGLAAKPTIDIVAGVRSVELDAPAVAEAMRPLGYAPMDTGMRGRLFLYREVDGRRTHHLHVVPEDELAEFNELLLRDWLREHPDDAARYGALKKRLAGELTDGFAYTKAKTELIQELVDAARLARGLARVPVWVD</sequence>
<evidence type="ECO:0000313" key="1">
    <source>
        <dbReference type="EMBL" id="MFB9905936.1"/>
    </source>
</evidence>
<name>A0ABV5ZYE1_9PSEU</name>
<dbReference type="PANTHER" id="PTHR34822:SF1">
    <property type="entry name" value="GRPB FAMILY PROTEIN"/>
    <property type="match status" value="1"/>
</dbReference>
<dbReference type="EMBL" id="JBHLZU010000015">
    <property type="protein sequence ID" value="MFB9905936.1"/>
    <property type="molecule type" value="Genomic_DNA"/>
</dbReference>
<dbReference type="InterPro" id="IPR007344">
    <property type="entry name" value="GrpB/CoaE"/>
</dbReference>
<gene>
    <name evidence="1" type="ORF">ACFFQA_18535</name>
</gene>
<dbReference type="RefSeq" id="WP_377853412.1">
    <property type="nucleotide sequence ID" value="NZ_JBHLZU010000015.1"/>
</dbReference>
<dbReference type="Gene3D" id="3.30.460.10">
    <property type="entry name" value="Beta Polymerase, domain 2"/>
    <property type="match status" value="1"/>
</dbReference>
<dbReference type="InterPro" id="IPR043519">
    <property type="entry name" value="NT_sf"/>
</dbReference>
<keyword evidence="2" id="KW-1185">Reference proteome</keyword>
<accession>A0ABV5ZYE1</accession>
<organism evidence="1 2">
    <name type="scientific">Allokutzneria oryzae</name>
    <dbReference type="NCBI Taxonomy" id="1378989"/>
    <lineage>
        <taxon>Bacteria</taxon>
        <taxon>Bacillati</taxon>
        <taxon>Actinomycetota</taxon>
        <taxon>Actinomycetes</taxon>
        <taxon>Pseudonocardiales</taxon>
        <taxon>Pseudonocardiaceae</taxon>
        <taxon>Allokutzneria</taxon>
    </lineage>
</organism>
<dbReference type="Pfam" id="PF04229">
    <property type="entry name" value="GrpB"/>
    <property type="match status" value="1"/>
</dbReference>
<proteinExistence type="predicted"/>
<dbReference type="PANTHER" id="PTHR34822">
    <property type="entry name" value="GRPB DOMAIN PROTEIN (AFU_ORTHOLOGUE AFUA_1G01530)"/>
    <property type="match status" value="1"/>
</dbReference>
<comment type="caution">
    <text evidence="1">The sequence shown here is derived from an EMBL/GenBank/DDBJ whole genome shotgun (WGS) entry which is preliminary data.</text>
</comment>
<dbReference type="SUPFAM" id="SSF81301">
    <property type="entry name" value="Nucleotidyltransferase"/>
    <property type="match status" value="1"/>
</dbReference>